<dbReference type="Proteomes" id="UP000289555">
    <property type="component" value="Chromosome"/>
</dbReference>
<protein>
    <submittedName>
        <fullName evidence="1">Uncharacterized protein</fullName>
    </submittedName>
</protein>
<gene>
    <name evidence="1" type="ORF">HORIV_46730</name>
</gene>
<name>A0ABM7GNK9_9GAMM</name>
<evidence type="ECO:0000313" key="1">
    <source>
        <dbReference type="EMBL" id="BBI52252.1"/>
    </source>
</evidence>
<proteinExistence type="predicted"/>
<accession>A0ABM7GNK9</accession>
<evidence type="ECO:0000313" key="2">
    <source>
        <dbReference type="Proteomes" id="UP000289555"/>
    </source>
</evidence>
<keyword evidence="2" id="KW-1185">Reference proteome</keyword>
<sequence length="76" mass="9025">MPLDAHVRFFRLEMQAMVAGFDYEVERKTYARRFLEMARLNGFELLQHRRVFATSGTDDWQGGTHVFAFRKLRVSL</sequence>
<reference evidence="2" key="1">
    <citation type="journal article" date="2019" name="Microbiol. Resour. Announc.">
        <title>Complete Genome Sequence of Halomonas olivaria, a Moderately Halophilic Bacterium Isolated from Olive Processing Effluents, Obtained by Nanopore Sequencing.</title>
        <authorList>
            <person name="Nagata S."/>
            <person name="Ii K.M."/>
            <person name="Tsukimi T."/>
            <person name="Miura M.C."/>
            <person name="Galipon J."/>
            <person name="Arakawa K."/>
        </authorList>
    </citation>
    <scope>NUCLEOTIDE SEQUENCE [LARGE SCALE GENOMIC DNA]</scope>
    <source>
        <strain evidence="2">TYRC17</strain>
    </source>
</reference>
<dbReference type="EMBL" id="AP019416">
    <property type="protein sequence ID" value="BBI52252.1"/>
    <property type="molecule type" value="Genomic_DNA"/>
</dbReference>
<organism evidence="1 2">
    <name type="scientific">Vreelandella olivaria</name>
    <dbReference type="NCBI Taxonomy" id="390919"/>
    <lineage>
        <taxon>Bacteria</taxon>
        <taxon>Pseudomonadati</taxon>
        <taxon>Pseudomonadota</taxon>
        <taxon>Gammaproteobacteria</taxon>
        <taxon>Oceanospirillales</taxon>
        <taxon>Halomonadaceae</taxon>
        <taxon>Vreelandella</taxon>
    </lineage>
</organism>